<dbReference type="PANTHER" id="PTHR30290">
    <property type="entry name" value="PERIPLASMIC BINDING COMPONENT OF ABC TRANSPORTER"/>
    <property type="match status" value="1"/>
</dbReference>
<name>A0AB39HP96_9BACI</name>
<dbReference type="SUPFAM" id="SSF53850">
    <property type="entry name" value="Periplasmic binding protein-like II"/>
    <property type="match status" value="1"/>
</dbReference>
<feature type="signal peptide" evidence="5">
    <location>
        <begin position="1"/>
        <end position="21"/>
    </location>
</feature>
<dbReference type="Gene3D" id="3.10.105.10">
    <property type="entry name" value="Dipeptide-binding Protein, Domain 3"/>
    <property type="match status" value="1"/>
</dbReference>
<dbReference type="RefSeq" id="WP_368653197.1">
    <property type="nucleotide sequence ID" value="NZ_CP162599.1"/>
</dbReference>
<dbReference type="GO" id="GO:0042597">
    <property type="term" value="C:periplasmic space"/>
    <property type="evidence" value="ECO:0007669"/>
    <property type="project" value="UniProtKB-ARBA"/>
</dbReference>
<comment type="similarity">
    <text evidence="1">Belongs to the bacterial solute-binding protein 5 family.</text>
</comment>
<keyword evidence="2" id="KW-0813">Transport</keyword>
<sequence>MKKYSALLILGILFLILAACGSNDNSESSGGSGDSAPASNGNASSEKENQEEPAITNAIIRVAMKSEVDSLDPYQASATDTGIMMDNVFDGLFDTDENGELIPNLASDYQISEDNLTYTFTLIENATFHNGEDFTAEDVVYSYSRLAGLETGEPLSDKWAVVENVEATGDYEVKVTLKSVDSGFLARTIIAILPEGYEEQETHPIGAGPFKFVDYRPGQSLLLERNDDYYMEDKVPQAAEIEFVLMPDTQTAVLALQAGDIDIIPGVNAQQLMQLDDSVTTLSGPSNMPVIFGLNHAVEPLNDINVRKAINLAIDKDEIINTVMQGSATKIDSNFSPAMAFFYEDSVEGYYETDVEAAKELLAEAGYPDGFDLKMTVPSHATMYTDSAQIIADQLGKANINVTLDPVEWSTWLEQVYTDFNHESTIIGLTGKIDPYDVLIRFVDGYSRNFINYNNAEYNEMIEKAILETDDNERATHYKRAQEILAEDAASVFIMDPDSNTVMRDGVTGLKHYPIGKLNLEDLSITK</sequence>
<organism evidence="7">
    <name type="scientific">Ornithinibacillus sp. 4-3</name>
    <dbReference type="NCBI Taxonomy" id="3231488"/>
    <lineage>
        <taxon>Bacteria</taxon>
        <taxon>Bacillati</taxon>
        <taxon>Bacillota</taxon>
        <taxon>Bacilli</taxon>
        <taxon>Bacillales</taxon>
        <taxon>Bacillaceae</taxon>
        <taxon>Ornithinibacillus</taxon>
    </lineage>
</organism>
<accession>A0AB39HP96</accession>
<dbReference type="GO" id="GO:0043190">
    <property type="term" value="C:ATP-binding cassette (ABC) transporter complex"/>
    <property type="evidence" value="ECO:0007669"/>
    <property type="project" value="InterPro"/>
</dbReference>
<keyword evidence="3 5" id="KW-0732">Signal</keyword>
<evidence type="ECO:0000256" key="4">
    <source>
        <dbReference type="SAM" id="MobiDB-lite"/>
    </source>
</evidence>
<evidence type="ECO:0000256" key="1">
    <source>
        <dbReference type="ARBA" id="ARBA00005695"/>
    </source>
</evidence>
<evidence type="ECO:0000256" key="2">
    <source>
        <dbReference type="ARBA" id="ARBA00022448"/>
    </source>
</evidence>
<dbReference type="Gene3D" id="3.40.190.10">
    <property type="entry name" value="Periplasmic binding protein-like II"/>
    <property type="match status" value="1"/>
</dbReference>
<protein>
    <submittedName>
        <fullName evidence="7">ABC transporter substrate-binding protein</fullName>
    </submittedName>
</protein>
<dbReference type="InterPro" id="IPR000914">
    <property type="entry name" value="SBP_5_dom"/>
</dbReference>
<proteinExistence type="inferred from homology"/>
<dbReference type="GO" id="GO:1904680">
    <property type="term" value="F:peptide transmembrane transporter activity"/>
    <property type="evidence" value="ECO:0007669"/>
    <property type="project" value="TreeGrafter"/>
</dbReference>
<dbReference type="PIRSF" id="PIRSF002741">
    <property type="entry name" value="MppA"/>
    <property type="match status" value="1"/>
</dbReference>
<gene>
    <name evidence="7" type="ORF">AB4Y30_16105</name>
</gene>
<dbReference type="InterPro" id="IPR030678">
    <property type="entry name" value="Peptide/Ni-bd"/>
</dbReference>
<dbReference type="GO" id="GO:0015833">
    <property type="term" value="P:peptide transport"/>
    <property type="evidence" value="ECO:0007669"/>
    <property type="project" value="TreeGrafter"/>
</dbReference>
<dbReference type="PROSITE" id="PS51257">
    <property type="entry name" value="PROKAR_LIPOPROTEIN"/>
    <property type="match status" value="1"/>
</dbReference>
<reference evidence="7" key="1">
    <citation type="submission" date="2024-07" db="EMBL/GenBank/DDBJ databases">
        <title>Halotolerant mesophilic bacterium Ornithinibacillus sp. 4-3, sp. nov., isolated from soil.</title>
        <authorList>
            <person name="Sidarenka A.V."/>
            <person name="Guliayeva D.E."/>
            <person name="Leanovich S.I."/>
            <person name="Hileuskaya K.S."/>
            <person name="Akhremchuk A.E."/>
            <person name="Sikolenko M.A."/>
            <person name="Valentovich L.N."/>
        </authorList>
    </citation>
    <scope>NUCLEOTIDE SEQUENCE</scope>
    <source>
        <strain evidence="7">4-3</strain>
    </source>
</reference>
<evidence type="ECO:0000256" key="5">
    <source>
        <dbReference type="SAM" id="SignalP"/>
    </source>
</evidence>
<feature type="compositionally biased region" description="Low complexity" evidence="4">
    <location>
        <begin position="26"/>
        <end position="44"/>
    </location>
</feature>
<dbReference type="EMBL" id="CP162599">
    <property type="protein sequence ID" value="XDK32509.1"/>
    <property type="molecule type" value="Genomic_DNA"/>
</dbReference>
<dbReference type="Pfam" id="PF00496">
    <property type="entry name" value="SBP_bac_5"/>
    <property type="match status" value="1"/>
</dbReference>
<feature type="domain" description="Solute-binding protein family 5" evidence="6">
    <location>
        <begin position="100"/>
        <end position="445"/>
    </location>
</feature>
<dbReference type="AlphaFoldDB" id="A0AB39HP96"/>
<dbReference type="InterPro" id="IPR039424">
    <property type="entry name" value="SBP_5"/>
</dbReference>
<feature type="region of interest" description="Disordered" evidence="4">
    <location>
        <begin position="26"/>
        <end position="53"/>
    </location>
</feature>
<feature type="chain" id="PRO_5044264627" evidence="5">
    <location>
        <begin position="22"/>
        <end position="527"/>
    </location>
</feature>
<evidence type="ECO:0000313" key="7">
    <source>
        <dbReference type="EMBL" id="XDK32509.1"/>
    </source>
</evidence>
<evidence type="ECO:0000259" key="6">
    <source>
        <dbReference type="Pfam" id="PF00496"/>
    </source>
</evidence>
<evidence type="ECO:0000256" key="3">
    <source>
        <dbReference type="ARBA" id="ARBA00022729"/>
    </source>
</evidence>
<dbReference type="PANTHER" id="PTHR30290:SF9">
    <property type="entry name" value="OLIGOPEPTIDE-BINDING PROTEIN APPA"/>
    <property type="match status" value="1"/>
</dbReference>